<feature type="domain" description="Nudix hydrolase" evidence="3">
    <location>
        <begin position="4"/>
        <end position="135"/>
    </location>
</feature>
<evidence type="ECO:0000313" key="5">
    <source>
        <dbReference type="Proteomes" id="UP000031952"/>
    </source>
</evidence>
<proteinExistence type="predicted"/>
<evidence type="ECO:0000259" key="3">
    <source>
        <dbReference type="PROSITE" id="PS51462"/>
    </source>
</evidence>
<reference evidence="4 5" key="1">
    <citation type="submission" date="2014-12" db="EMBL/GenBank/DDBJ databases">
        <title>Whole genome sequence of Candidatus Rickettsia asemboensis strain NMRCii isolated from cat fleas in west Kenya.</title>
        <authorList>
            <person name="Jima D."/>
            <person name="Luce-Fedrow A."/>
            <person name="Yang Y."/>
            <person name="Maina A.N."/>
            <person name="Snesrud E.C."/>
            <person name="Jarman R.G."/>
            <person name="Richards A.L."/>
            <person name="Hang J."/>
        </authorList>
    </citation>
    <scope>NUCLEOTIDE SEQUENCE [LARGE SCALE GENOMIC DNA]</scope>
    <source>
        <strain evidence="4 5">NMRCii</strain>
    </source>
</reference>
<dbReference type="AlphaFoldDB" id="A0A0C2M0A1"/>
<dbReference type="PROSITE" id="PS00893">
    <property type="entry name" value="NUDIX_BOX"/>
    <property type="match status" value="1"/>
</dbReference>
<dbReference type="GO" id="GO:0005829">
    <property type="term" value="C:cytosol"/>
    <property type="evidence" value="ECO:0007669"/>
    <property type="project" value="TreeGrafter"/>
</dbReference>
<dbReference type="InterPro" id="IPR020084">
    <property type="entry name" value="NUDIX_hydrolase_CS"/>
</dbReference>
<sequence>MTNHPRIGIGILIFNNRNKILLGKRISSHGESSYAAAGGHLEFGETFEECAIREVLEETNLIIENPQFIAVTNDVFEKEQKHYVSIFLKAHCLNEHELQNLEPHKVENWQWFALDNLPSSLFLPLKRLIKKKCYLYKEIID</sequence>
<keyword evidence="2" id="KW-0378">Hydrolase</keyword>
<name>A0A0C2M0A1_9RICK</name>
<dbReference type="SUPFAM" id="SSF55811">
    <property type="entry name" value="Nudix"/>
    <property type="match status" value="1"/>
</dbReference>
<accession>A0A0C2M0A1</accession>
<dbReference type="PANTHER" id="PTHR16099">
    <property type="entry name" value="8-OXO-DGTP DIPHOSPHATES NUDT15"/>
    <property type="match status" value="1"/>
</dbReference>
<dbReference type="PANTHER" id="PTHR16099:SF5">
    <property type="entry name" value="NUCLEOTIDE TRIPHOSPHATE DIPHOSPHATASE NUDT15"/>
    <property type="match status" value="1"/>
</dbReference>
<protein>
    <submittedName>
        <fullName evidence="4">ADP-ribose pyrophosphatase</fullName>
    </submittedName>
</protein>
<evidence type="ECO:0000256" key="2">
    <source>
        <dbReference type="ARBA" id="ARBA00022801"/>
    </source>
</evidence>
<gene>
    <name evidence="4" type="ORF">SB78_01600</name>
</gene>
<comment type="caution">
    <text evidence="4">The sequence shown here is derived from an EMBL/GenBank/DDBJ whole genome shotgun (WGS) entry which is preliminary data.</text>
</comment>
<dbReference type="GO" id="GO:0035539">
    <property type="term" value="F:8-oxo-7,8-dihydrodeoxyguanosine triphosphate pyrophosphatase activity"/>
    <property type="evidence" value="ECO:0007669"/>
    <property type="project" value="TreeGrafter"/>
</dbReference>
<dbReference type="InterPro" id="IPR015797">
    <property type="entry name" value="NUDIX_hydrolase-like_dom_sf"/>
</dbReference>
<evidence type="ECO:0000313" key="4">
    <source>
        <dbReference type="EMBL" id="KIJ89082.1"/>
    </source>
</evidence>
<comment type="cofactor">
    <cofactor evidence="1">
        <name>Mg(2+)</name>
        <dbReference type="ChEBI" id="CHEBI:18420"/>
    </cofactor>
</comment>
<dbReference type="PROSITE" id="PS51462">
    <property type="entry name" value="NUDIX"/>
    <property type="match status" value="1"/>
</dbReference>
<evidence type="ECO:0000256" key="1">
    <source>
        <dbReference type="ARBA" id="ARBA00001946"/>
    </source>
</evidence>
<dbReference type="RefSeq" id="WP_041078074.1">
    <property type="nucleotide sequence ID" value="NZ_JWSW01000008.1"/>
</dbReference>
<keyword evidence="5" id="KW-1185">Reference proteome</keyword>
<dbReference type="InterPro" id="IPR000086">
    <property type="entry name" value="NUDIX_hydrolase_dom"/>
</dbReference>
<dbReference type="Gene3D" id="3.90.79.10">
    <property type="entry name" value="Nucleoside Triphosphate Pyrophosphohydrolase"/>
    <property type="match status" value="1"/>
</dbReference>
<dbReference type="Proteomes" id="UP000031952">
    <property type="component" value="Unassembled WGS sequence"/>
</dbReference>
<dbReference type="GO" id="GO:0006203">
    <property type="term" value="P:dGTP catabolic process"/>
    <property type="evidence" value="ECO:0007669"/>
    <property type="project" value="TreeGrafter"/>
</dbReference>
<dbReference type="Pfam" id="PF00293">
    <property type="entry name" value="NUDIX"/>
    <property type="match status" value="1"/>
</dbReference>
<dbReference type="FunFam" id="3.90.79.10:FF:000060">
    <property type="entry name" value="Nudix hydrolase 1"/>
    <property type="match status" value="1"/>
</dbReference>
<organism evidence="4 5">
    <name type="scientific">Rickettsia asembonensis</name>
    <dbReference type="NCBI Taxonomy" id="1068590"/>
    <lineage>
        <taxon>Bacteria</taxon>
        <taxon>Pseudomonadati</taxon>
        <taxon>Pseudomonadota</taxon>
        <taxon>Alphaproteobacteria</taxon>
        <taxon>Rickettsiales</taxon>
        <taxon>Rickettsiaceae</taxon>
        <taxon>Rickettsieae</taxon>
        <taxon>Rickettsia</taxon>
        <taxon>spotted fever group</taxon>
    </lineage>
</organism>
<dbReference type="EMBL" id="JWSW01000008">
    <property type="protein sequence ID" value="KIJ89082.1"/>
    <property type="molecule type" value="Genomic_DNA"/>
</dbReference>
<dbReference type="CDD" id="cd04678">
    <property type="entry name" value="NUDIX_MTH2_Nudt15"/>
    <property type="match status" value="1"/>
</dbReference>